<feature type="transmembrane region" description="Helical" evidence="1">
    <location>
        <begin position="30"/>
        <end position="52"/>
    </location>
</feature>
<organism evidence="2 3">
    <name type="scientific">Pelosinus propionicus DSM 13327</name>
    <dbReference type="NCBI Taxonomy" id="1123291"/>
    <lineage>
        <taxon>Bacteria</taxon>
        <taxon>Bacillati</taxon>
        <taxon>Bacillota</taxon>
        <taxon>Negativicutes</taxon>
        <taxon>Selenomonadales</taxon>
        <taxon>Sporomusaceae</taxon>
        <taxon>Pelosinus</taxon>
    </lineage>
</organism>
<evidence type="ECO:0000313" key="2">
    <source>
        <dbReference type="EMBL" id="SFM36033.1"/>
    </source>
</evidence>
<reference evidence="3" key="1">
    <citation type="submission" date="2016-10" db="EMBL/GenBank/DDBJ databases">
        <authorList>
            <person name="Varghese N."/>
            <person name="Submissions S."/>
        </authorList>
    </citation>
    <scope>NUCLEOTIDE SEQUENCE [LARGE SCALE GENOMIC DNA]</scope>
    <source>
        <strain evidence="3">DSM 13327</strain>
    </source>
</reference>
<evidence type="ECO:0000256" key="1">
    <source>
        <dbReference type="SAM" id="Phobius"/>
    </source>
</evidence>
<proteinExistence type="predicted"/>
<evidence type="ECO:0000313" key="3">
    <source>
        <dbReference type="Proteomes" id="UP000199520"/>
    </source>
</evidence>
<dbReference type="EMBL" id="FOTS01000087">
    <property type="protein sequence ID" value="SFM36033.1"/>
    <property type="molecule type" value="Genomic_DNA"/>
</dbReference>
<protein>
    <submittedName>
        <fullName evidence="2">Uncharacterized protein</fullName>
    </submittedName>
</protein>
<sequence>MQGMLNKYLTFLSKEGEELFGKELTRGSKVIGRILFSFLIAVVLLTFGIRLFDSQGLQKREQGLISEFQAIVHPNDAEQVSFEMRSKILKRWILANYRYRLNAAELENYYDHELLQKGWSKVPVSKTEYETFHHFKYKKGDYEIIFRPFKDSWVIQMNLRDFYDKLG</sequence>
<accession>A0A1I4Q8S2</accession>
<keyword evidence="1" id="KW-0472">Membrane</keyword>
<name>A0A1I4Q8S2_9FIRM</name>
<dbReference type="Proteomes" id="UP000199520">
    <property type="component" value="Unassembled WGS sequence"/>
</dbReference>
<dbReference type="STRING" id="1123291.SAMN04490355_10872"/>
<keyword evidence="1" id="KW-1133">Transmembrane helix</keyword>
<gene>
    <name evidence="2" type="ORF">SAMN04490355_10872</name>
</gene>
<dbReference type="AlphaFoldDB" id="A0A1I4Q8S2"/>
<keyword evidence="1" id="KW-0812">Transmembrane</keyword>
<keyword evidence="3" id="KW-1185">Reference proteome</keyword>
<dbReference type="RefSeq" id="WP_090944432.1">
    <property type="nucleotide sequence ID" value="NZ_FOTS01000087.1"/>
</dbReference>